<keyword evidence="2" id="KW-1185">Reference proteome</keyword>
<dbReference type="Gene3D" id="3.40.630.30">
    <property type="match status" value="1"/>
</dbReference>
<dbReference type="InterPro" id="IPR016181">
    <property type="entry name" value="Acyl_CoA_acyltransferase"/>
</dbReference>
<name>A0ABU7I4B4_9SPHI</name>
<gene>
    <name evidence="1" type="ORF">VRU48_04280</name>
</gene>
<dbReference type="RefSeq" id="WP_330106685.1">
    <property type="nucleotide sequence ID" value="NZ_JAZDQT010000001.1"/>
</dbReference>
<comment type="caution">
    <text evidence="1">The sequence shown here is derived from an EMBL/GenBank/DDBJ whole genome shotgun (WGS) entry which is preliminary data.</text>
</comment>
<proteinExistence type="predicted"/>
<dbReference type="SUPFAM" id="SSF55729">
    <property type="entry name" value="Acyl-CoA N-acyltransferases (Nat)"/>
    <property type="match status" value="1"/>
</dbReference>
<protein>
    <recommendedName>
        <fullName evidence="3">GNAT family N-acetyltransferase</fullName>
    </recommendedName>
</protein>
<accession>A0ABU7I4B4</accession>
<evidence type="ECO:0000313" key="2">
    <source>
        <dbReference type="Proteomes" id="UP001336835"/>
    </source>
</evidence>
<sequence length="213" mass="24446">MAHVISPLILEQWLKAWCLSRKLPLPVPFKSGFKVDVGYEKQKVRYVFPQLYEDFFELANHIDEAWIFLKVCAQPTALKGKIPEKWVIQPQGYMMSCFEPMKIPNIELPEGFKLEFTISGVVSTLKIIAPNGDLATSGHLVLTDDLAVYDRIQTEIGYRRRGLAILLMKELEKIALSKSIFKNFLVATEEGKSLYQFLGWELHSFYTSIVIEN</sequence>
<evidence type="ECO:0000313" key="1">
    <source>
        <dbReference type="EMBL" id="MEE1944311.1"/>
    </source>
</evidence>
<reference evidence="1 2" key="1">
    <citation type="submission" date="2024-01" db="EMBL/GenBank/DDBJ databases">
        <title>Pedobacter sp. nov., isolated from fresh soil.</title>
        <authorList>
            <person name="Le N.T.T."/>
        </authorList>
    </citation>
    <scope>NUCLEOTIDE SEQUENCE [LARGE SCALE GENOMIC DNA]</scope>
    <source>
        <strain evidence="1 2">KR3-3</strain>
    </source>
</reference>
<evidence type="ECO:0008006" key="3">
    <source>
        <dbReference type="Google" id="ProtNLM"/>
    </source>
</evidence>
<organism evidence="1 2">
    <name type="scientific">Pedobacter albus</name>
    <dbReference type="NCBI Taxonomy" id="3113905"/>
    <lineage>
        <taxon>Bacteria</taxon>
        <taxon>Pseudomonadati</taxon>
        <taxon>Bacteroidota</taxon>
        <taxon>Sphingobacteriia</taxon>
        <taxon>Sphingobacteriales</taxon>
        <taxon>Sphingobacteriaceae</taxon>
        <taxon>Pedobacter</taxon>
    </lineage>
</organism>
<dbReference type="EMBL" id="JAZDQT010000001">
    <property type="protein sequence ID" value="MEE1944311.1"/>
    <property type="molecule type" value="Genomic_DNA"/>
</dbReference>
<dbReference type="Proteomes" id="UP001336835">
    <property type="component" value="Unassembled WGS sequence"/>
</dbReference>